<evidence type="ECO:0000313" key="1">
    <source>
        <dbReference type="EMBL" id="KAH9796844.1"/>
    </source>
</evidence>
<accession>A0ACB8NFC9</accession>
<evidence type="ECO:0000313" key="2">
    <source>
        <dbReference type="Proteomes" id="UP000829398"/>
    </source>
</evidence>
<gene>
    <name evidence="1" type="ORF">KPL71_005664</name>
</gene>
<name>A0ACB8NFC9_CITSI</name>
<proteinExistence type="predicted"/>
<protein>
    <submittedName>
        <fullName evidence="1">(E,E)-geranyllinalool synthase</fullName>
    </submittedName>
</protein>
<sequence length="862" mass="98923">MELPQLCNIQALVKEIKGGMFSNIDYPNSFVSPSAYDTAWLAMIPDSEQPFSRPMFENCLNWVLNNQREDGSWGELDGHGNNTIESLPATLACIIVLKRWNSGNPHQIQNGGLTELHSFLSCLDYVRANVEKLVGDNNYEQRPRWFAIVFPAMLELASAVGLEIVFPHPIRGAVIDILNQRQQILDSEELVGKNHYPPLLAYLEALPPLYDAHQEQIAKRLSFDGSLFHSPSATARAYMATGNDKCLAYLQSLVQTCADDGVPPLYPIDEDLMKLCIVNQLQRLGLAEHFLQEIKDVLAQVYRNYKNEELSANPINSEPTQLYKDSLAFQLLRMHGYSVSPWTFCWFLNNPEILDEIEKNPEYFSSVMLNVYRATDLMFAEEYELQEARSFARKSLEKTMTTGSRGPDDVTFTSFRKVIEHELDFPWLTRMEHLEYRMWIEEKDMNALWMGKASFHRLSCSYNDKLMQLAIQNYGFRQLVYKRELEELKRWSRDNNLSDMGFGREKTTYCYFATAAAIGVSLPYDSHVRLILAKSAILITVADDFFDMEGSLNELKSLADAVKRWDGKGLSGHSKTIFGALDSLVSELAEKHLQQQGRDITNDLKDIWYETFASWLTEATWSKSGRTPSMEEYLETGMISIAAHTLVLTASCFLNPSLPNYKFRPAQYDTVTKLLMLVPRLLNDIQSYQKEIADGKQNSVILYLRENPEADIEDSVAYVRELIATKEKELLEHALMDGFSDLPRPCKQLHLFCMKAFQMFFHSSNRYDSNTEMIDDVQKAFYIPLKLQTPKPLIKLMLNQLPLPLHHHSRSKNDYQSVANCFNIYGKRSLAAPRVRWPVSRNFGYKNNIVMGVPPKIRFSFF</sequence>
<dbReference type="Proteomes" id="UP000829398">
    <property type="component" value="Chromosome 2"/>
</dbReference>
<organism evidence="1 2">
    <name type="scientific">Citrus sinensis</name>
    <name type="common">Sweet orange</name>
    <name type="synonym">Citrus aurantium var. sinensis</name>
    <dbReference type="NCBI Taxonomy" id="2711"/>
    <lineage>
        <taxon>Eukaryota</taxon>
        <taxon>Viridiplantae</taxon>
        <taxon>Streptophyta</taxon>
        <taxon>Embryophyta</taxon>
        <taxon>Tracheophyta</taxon>
        <taxon>Spermatophyta</taxon>
        <taxon>Magnoliopsida</taxon>
        <taxon>eudicotyledons</taxon>
        <taxon>Gunneridae</taxon>
        <taxon>Pentapetalae</taxon>
        <taxon>rosids</taxon>
        <taxon>malvids</taxon>
        <taxon>Sapindales</taxon>
        <taxon>Rutaceae</taxon>
        <taxon>Aurantioideae</taxon>
        <taxon>Citrus</taxon>
    </lineage>
</organism>
<dbReference type="EMBL" id="CM039171">
    <property type="protein sequence ID" value="KAH9796844.1"/>
    <property type="molecule type" value="Genomic_DNA"/>
</dbReference>
<reference evidence="2" key="1">
    <citation type="journal article" date="2023" name="Hortic. Res.">
        <title>A chromosome-level phased genome enabling allele-level studies in sweet orange: a case study on citrus Huanglongbing tolerance.</title>
        <authorList>
            <person name="Wu B."/>
            <person name="Yu Q."/>
            <person name="Deng Z."/>
            <person name="Duan Y."/>
            <person name="Luo F."/>
            <person name="Gmitter F. Jr."/>
        </authorList>
    </citation>
    <scope>NUCLEOTIDE SEQUENCE [LARGE SCALE GENOMIC DNA]</scope>
    <source>
        <strain evidence="2">cv. Valencia</strain>
    </source>
</reference>
<keyword evidence="2" id="KW-1185">Reference proteome</keyword>
<comment type="caution">
    <text evidence="1">The sequence shown here is derived from an EMBL/GenBank/DDBJ whole genome shotgun (WGS) entry which is preliminary data.</text>
</comment>